<evidence type="ECO:0000313" key="3">
    <source>
        <dbReference type="EMBL" id="POY41750.1"/>
    </source>
</evidence>
<sequence>MLDWLTDGLLGSQNSLWLMFSSAFLSATVLPGNSEIIFLFLTAPFIGAVFSIDLFELLVAAVLGNTLGGMTTYMIGRWFPKLEQKNLQRSWALNNIQRYGIWTLLLSWLPIVGDAFCAMAGWLRFNWLKSLLLIMIGKLFRYTLLLLISQI</sequence>
<feature type="transmembrane region" description="Helical" evidence="1">
    <location>
        <begin position="99"/>
        <end position="121"/>
    </location>
</feature>
<feature type="domain" description="VTT" evidence="2">
    <location>
        <begin position="46"/>
        <end position="148"/>
    </location>
</feature>
<proteinExistence type="predicted"/>
<keyword evidence="1" id="KW-0812">Transmembrane</keyword>
<accession>A0ABX4ZR78</accession>
<protein>
    <recommendedName>
        <fullName evidence="2">VTT domain-containing protein</fullName>
    </recommendedName>
</protein>
<evidence type="ECO:0000256" key="1">
    <source>
        <dbReference type="SAM" id="Phobius"/>
    </source>
</evidence>
<dbReference type="EMBL" id="PQVI01000138">
    <property type="protein sequence ID" value="POY41750.1"/>
    <property type="molecule type" value="Genomic_DNA"/>
</dbReference>
<evidence type="ECO:0000259" key="2">
    <source>
        <dbReference type="Pfam" id="PF09335"/>
    </source>
</evidence>
<comment type="caution">
    <text evidence="3">The sequence shown here is derived from an EMBL/GenBank/DDBJ whole genome shotgun (WGS) entry which is preliminary data.</text>
</comment>
<dbReference type="InterPro" id="IPR032816">
    <property type="entry name" value="VTT_dom"/>
</dbReference>
<dbReference type="PANTHER" id="PTHR42709">
    <property type="entry name" value="ALKALINE PHOSPHATASE LIKE PROTEIN"/>
    <property type="match status" value="1"/>
</dbReference>
<organism evidence="3 4">
    <name type="scientific">Avibacterium endocarditidis</name>
    <dbReference type="NCBI Taxonomy" id="380674"/>
    <lineage>
        <taxon>Bacteria</taxon>
        <taxon>Pseudomonadati</taxon>
        <taxon>Pseudomonadota</taxon>
        <taxon>Gammaproteobacteria</taxon>
        <taxon>Pasteurellales</taxon>
        <taxon>Pasteurellaceae</taxon>
        <taxon>Avibacterium</taxon>
    </lineage>
</organism>
<reference evidence="3 4" key="1">
    <citation type="submission" date="2018-02" db="EMBL/GenBank/DDBJ databases">
        <title>Classification genera of Pasteurellaceae by whole genome sequence comparison.</title>
        <authorList>
            <person name="Christensen H."/>
        </authorList>
    </citation>
    <scope>NUCLEOTIDE SEQUENCE [LARGE SCALE GENOMIC DNA]</scope>
    <source>
        <strain evidence="3 4">20186H4H1</strain>
    </source>
</reference>
<feature type="transmembrane region" description="Helical" evidence="1">
    <location>
        <begin position="127"/>
        <end position="148"/>
    </location>
</feature>
<keyword evidence="1" id="KW-1133">Transmembrane helix</keyword>
<evidence type="ECO:0000313" key="4">
    <source>
        <dbReference type="Proteomes" id="UP000237229"/>
    </source>
</evidence>
<keyword evidence="1" id="KW-0472">Membrane</keyword>
<name>A0ABX4ZR78_9PAST</name>
<dbReference type="RefSeq" id="WP_103855834.1">
    <property type="nucleotide sequence ID" value="NZ_CBCSDH010000008.1"/>
</dbReference>
<keyword evidence="4" id="KW-1185">Reference proteome</keyword>
<dbReference type="Pfam" id="PF09335">
    <property type="entry name" value="VTT_dom"/>
    <property type="match status" value="1"/>
</dbReference>
<gene>
    <name evidence="3" type="ORF">C3Z13_10135</name>
</gene>
<dbReference type="Proteomes" id="UP000237229">
    <property type="component" value="Unassembled WGS sequence"/>
</dbReference>
<dbReference type="PANTHER" id="PTHR42709:SF4">
    <property type="entry name" value="INNER MEMBRANE PROTEIN YQAA"/>
    <property type="match status" value="1"/>
</dbReference>
<dbReference type="InterPro" id="IPR051311">
    <property type="entry name" value="DedA_domain"/>
</dbReference>
<feature type="transmembrane region" description="Helical" evidence="1">
    <location>
        <begin position="58"/>
        <end position="79"/>
    </location>
</feature>